<dbReference type="EMBL" id="JAULBC010000002">
    <property type="protein sequence ID" value="MEX6687494.1"/>
    <property type="molecule type" value="Genomic_DNA"/>
</dbReference>
<keyword evidence="5" id="KW-1185">Reference proteome</keyword>
<feature type="modified residue" description="4-aspartylphosphate" evidence="2">
    <location>
        <position position="52"/>
    </location>
</feature>
<evidence type="ECO:0000313" key="5">
    <source>
        <dbReference type="Proteomes" id="UP001560573"/>
    </source>
</evidence>
<evidence type="ECO:0000259" key="3">
    <source>
        <dbReference type="PROSITE" id="PS50110"/>
    </source>
</evidence>
<accession>A0ABV3ZE66</accession>
<dbReference type="Proteomes" id="UP001560573">
    <property type="component" value="Unassembled WGS sequence"/>
</dbReference>
<sequence>MKKILIVEDNVPMRYLLETILKKSYNVRSADDGLTAMMLLSQGFVPDLILTDINMPSINGWELIVYLKKSILYKNIPIVVLSSSQLEDVALATDKDLIHGCIKKPFEPVNLLQHLSGVLKTSNYLSAVPVKE</sequence>
<dbReference type="PANTHER" id="PTHR44591:SF3">
    <property type="entry name" value="RESPONSE REGULATORY DOMAIN-CONTAINING PROTEIN"/>
    <property type="match status" value="1"/>
</dbReference>
<dbReference type="Pfam" id="PF00072">
    <property type="entry name" value="Response_reg"/>
    <property type="match status" value="1"/>
</dbReference>
<dbReference type="InterPro" id="IPR001789">
    <property type="entry name" value="Sig_transdc_resp-reg_receiver"/>
</dbReference>
<protein>
    <submittedName>
        <fullName evidence="4">Response regulator</fullName>
    </submittedName>
</protein>
<keyword evidence="1 2" id="KW-0597">Phosphoprotein</keyword>
<dbReference type="RefSeq" id="WP_369328899.1">
    <property type="nucleotide sequence ID" value="NZ_JAULBC010000002.1"/>
</dbReference>
<dbReference type="InterPro" id="IPR011006">
    <property type="entry name" value="CheY-like_superfamily"/>
</dbReference>
<name>A0ABV3ZE66_9BACT</name>
<dbReference type="PROSITE" id="PS50110">
    <property type="entry name" value="RESPONSE_REGULATORY"/>
    <property type="match status" value="1"/>
</dbReference>
<dbReference type="SUPFAM" id="SSF52172">
    <property type="entry name" value="CheY-like"/>
    <property type="match status" value="1"/>
</dbReference>
<dbReference type="InterPro" id="IPR050595">
    <property type="entry name" value="Bact_response_regulator"/>
</dbReference>
<evidence type="ECO:0000313" key="4">
    <source>
        <dbReference type="EMBL" id="MEX6687494.1"/>
    </source>
</evidence>
<dbReference type="SMART" id="SM00448">
    <property type="entry name" value="REC"/>
    <property type="match status" value="1"/>
</dbReference>
<dbReference type="Gene3D" id="3.40.50.2300">
    <property type="match status" value="1"/>
</dbReference>
<evidence type="ECO:0000256" key="2">
    <source>
        <dbReference type="PROSITE-ProRule" id="PRU00169"/>
    </source>
</evidence>
<organism evidence="4 5">
    <name type="scientific">Danxiaibacter flavus</name>
    <dbReference type="NCBI Taxonomy" id="3049108"/>
    <lineage>
        <taxon>Bacteria</taxon>
        <taxon>Pseudomonadati</taxon>
        <taxon>Bacteroidota</taxon>
        <taxon>Chitinophagia</taxon>
        <taxon>Chitinophagales</taxon>
        <taxon>Chitinophagaceae</taxon>
        <taxon>Danxiaibacter</taxon>
    </lineage>
</organism>
<gene>
    <name evidence="4" type="ORF">QTN47_08335</name>
</gene>
<dbReference type="CDD" id="cd00156">
    <property type="entry name" value="REC"/>
    <property type="match status" value="1"/>
</dbReference>
<proteinExistence type="predicted"/>
<dbReference type="PANTHER" id="PTHR44591">
    <property type="entry name" value="STRESS RESPONSE REGULATOR PROTEIN 1"/>
    <property type="match status" value="1"/>
</dbReference>
<comment type="caution">
    <text evidence="4">The sequence shown here is derived from an EMBL/GenBank/DDBJ whole genome shotgun (WGS) entry which is preliminary data.</text>
</comment>
<reference evidence="4 5" key="1">
    <citation type="submission" date="2023-07" db="EMBL/GenBank/DDBJ databases">
        <authorList>
            <person name="Lian W.-H."/>
        </authorList>
    </citation>
    <scope>NUCLEOTIDE SEQUENCE [LARGE SCALE GENOMIC DNA]</scope>
    <source>
        <strain evidence="4 5">SYSU DXS3180</strain>
    </source>
</reference>
<evidence type="ECO:0000256" key="1">
    <source>
        <dbReference type="ARBA" id="ARBA00022553"/>
    </source>
</evidence>
<feature type="domain" description="Response regulatory" evidence="3">
    <location>
        <begin position="3"/>
        <end position="119"/>
    </location>
</feature>